<dbReference type="GO" id="GO:0005506">
    <property type="term" value="F:iron ion binding"/>
    <property type="evidence" value="ECO:0007669"/>
    <property type="project" value="UniProtKB-ARBA"/>
</dbReference>
<dbReference type="Gene3D" id="2.60.120.620">
    <property type="entry name" value="q2cbj1_9rhob like domain"/>
    <property type="match status" value="1"/>
</dbReference>
<dbReference type="GO" id="GO:0016706">
    <property type="term" value="F:2-oxoglutarate-dependent dioxygenase activity"/>
    <property type="evidence" value="ECO:0007669"/>
    <property type="project" value="UniProtKB-ARBA"/>
</dbReference>
<accession>A0A328UEQ6</accession>
<dbReference type="Proteomes" id="UP000249260">
    <property type="component" value="Unassembled WGS sequence"/>
</dbReference>
<dbReference type="InterPro" id="IPR008775">
    <property type="entry name" value="Phytyl_CoA_dOase-like"/>
</dbReference>
<name>A0A328UEQ6_9BACL</name>
<evidence type="ECO:0000313" key="2">
    <source>
        <dbReference type="Proteomes" id="UP000249260"/>
    </source>
</evidence>
<keyword evidence="2" id="KW-1185">Reference proteome</keyword>
<dbReference type="AlphaFoldDB" id="A0A328UEQ6"/>
<dbReference type="PANTHER" id="PTHR20883:SF52">
    <property type="entry name" value="ALPHA-KETOGLUTARATE-DEPENDENT HYPOPHOSPHITE DIOXYGENASE-LIKE GENE A2 [PROVISIONAL]-RELATED"/>
    <property type="match status" value="1"/>
</dbReference>
<dbReference type="PANTHER" id="PTHR20883">
    <property type="entry name" value="PHYTANOYL-COA DIOXYGENASE DOMAIN CONTAINING 1"/>
    <property type="match status" value="1"/>
</dbReference>
<dbReference type="RefSeq" id="WP_112881559.1">
    <property type="nucleotide sequence ID" value="NZ_QLUW01000001.1"/>
</dbReference>
<dbReference type="EMBL" id="QLUW01000001">
    <property type="protein sequence ID" value="RAP78436.1"/>
    <property type="molecule type" value="Genomic_DNA"/>
</dbReference>
<proteinExistence type="predicted"/>
<protein>
    <recommendedName>
        <fullName evidence="3">Phytanoyl-CoA dioxygenase family protein</fullName>
    </recommendedName>
</protein>
<dbReference type="SUPFAM" id="SSF51197">
    <property type="entry name" value="Clavaminate synthase-like"/>
    <property type="match status" value="1"/>
</dbReference>
<reference evidence="1 2" key="1">
    <citation type="submission" date="2018-06" db="EMBL/GenBank/DDBJ databases">
        <title>Paenibacillus montanisoli sp. nov., isolated from mountain area soil.</title>
        <authorList>
            <person name="Wu M."/>
        </authorList>
    </citation>
    <scope>NUCLEOTIDE SEQUENCE [LARGE SCALE GENOMIC DNA]</scope>
    <source>
        <strain evidence="1 2">RA17</strain>
    </source>
</reference>
<sequence length="267" mass="30317">MSHDENHDLTDIQIEHYKQNGYLLIEQLLSSEECDELNRTAADIVMGKIPLEEGNGFEMEPAAVSLGLASQTNPDPAYLFKIGHRIHVSNPVFRHYAMCKKITDAIASLIGPDLLCVQSMYIDKPRKIGIGQPYHQDSHYIRMEPDTLIGVWIALDDVDEQNGCLHVIPGSQREEVHPHETAIDVRQKQLYLEVHSARKRPEIACPLPKGGVVFFPGTMLHRSGNNITADRQRRAYVLHYCNARSILKHKPEYEQYLLVRGNHYCGS</sequence>
<comment type="caution">
    <text evidence="1">The sequence shown here is derived from an EMBL/GenBank/DDBJ whole genome shotgun (WGS) entry which is preliminary data.</text>
</comment>
<gene>
    <name evidence="1" type="ORF">DL346_08430</name>
</gene>
<evidence type="ECO:0008006" key="3">
    <source>
        <dbReference type="Google" id="ProtNLM"/>
    </source>
</evidence>
<organism evidence="1 2">
    <name type="scientific">Paenibacillus montanisoli</name>
    <dbReference type="NCBI Taxonomy" id="2081970"/>
    <lineage>
        <taxon>Bacteria</taxon>
        <taxon>Bacillati</taxon>
        <taxon>Bacillota</taxon>
        <taxon>Bacilli</taxon>
        <taxon>Bacillales</taxon>
        <taxon>Paenibacillaceae</taxon>
        <taxon>Paenibacillus</taxon>
    </lineage>
</organism>
<dbReference type="Pfam" id="PF05721">
    <property type="entry name" value="PhyH"/>
    <property type="match status" value="1"/>
</dbReference>
<evidence type="ECO:0000313" key="1">
    <source>
        <dbReference type="EMBL" id="RAP78436.1"/>
    </source>
</evidence>
<dbReference type="OrthoDB" id="9814777at2"/>